<proteinExistence type="predicted"/>
<protein>
    <submittedName>
        <fullName evidence="1">Uncharacterized protein</fullName>
    </submittedName>
</protein>
<evidence type="ECO:0000313" key="1">
    <source>
        <dbReference type="EMBL" id="MED6242473.1"/>
    </source>
</evidence>
<accession>A0ABU7AYC6</accession>
<comment type="caution">
    <text evidence="1">The sequence shown here is derived from an EMBL/GenBank/DDBJ whole genome shotgun (WGS) entry which is preliminary data.</text>
</comment>
<organism evidence="1 2">
    <name type="scientific">Ataeniobius toweri</name>
    <dbReference type="NCBI Taxonomy" id="208326"/>
    <lineage>
        <taxon>Eukaryota</taxon>
        <taxon>Metazoa</taxon>
        <taxon>Chordata</taxon>
        <taxon>Craniata</taxon>
        <taxon>Vertebrata</taxon>
        <taxon>Euteleostomi</taxon>
        <taxon>Actinopterygii</taxon>
        <taxon>Neopterygii</taxon>
        <taxon>Teleostei</taxon>
        <taxon>Neoteleostei</taxon>
        <taxon>Acanthomorphata</taxon>
        <taxon>Ovalentaria</taxon>
        <taxon>Atherinomorphae</taxon>
        <taxon>Cyprinodontiformes</taxon>
        <taxon>Goodeidae</taxon>
        <taxon>Ataeniobius</taxon>
    </lineage>
</organism>
<dbReference type="EMBL" id="JAHUTI010031073">
    <property type="protein sequence ID" value="MED6242473.1"/>
    <property type="molecule type" value="Genomic_DNA"/>
</dbReference>
<gene>
    <name evidence="1" type="ORF">ATANTOWER_005173</name>
</gene>
<name>A0ABU7AYC6_9TELE</name>
<dbReference type="Proteomes" id="UP001345963">
    <property type="component" value="Unassembled WGS sequence"/>
</dbReference>
<evidence type="ECO:0000313" key="2">
    <source>
        <dbReference type="Proteomes" id="UP001345963"/>
    </source>
</evidence>
<sequence>MITFPYNGITLTSRAQLIGLAVIRVYEVSTQAGVLSRDPTCPALPCILCDVCGLDRAFQCAHHQPGRKRGIWHVSTGIPVTWEMRPAGT</sequence>
<keyword evidence="2" id="KW-1185">Reference proteome</keyword>
<reference evidence="1 2" key="1">
    <citation type="submission" date="2021-07" db="EMBL/GenBank/DDBJ databases">
        <authorList>
            <person name="Palmer J.M."/>
        </authorList>
    </citation>
    <scope>NUCLEOTIDE SEQUENCE [LARGE SCALE GENOMIC DNA]</scope>
    <source>
        <strain evidence="1 2">AT_MEX2019</strain>
        <tissue evidence="1">Muscle</tissue>
    </source>
</reference>